<organism evidence="1 2">
    <name type="scientific">Streptomyces aurantiogriseus</name>
    <dbReference type="NCBI Taxonomy" id="66870"/>
    <lineage>
        <taxon>Bacteria</taxon>
        <taxon>Bacillati</taxon>
        <taxon>Actinomycetota</taxon>
        <taxon>Actinomycetes</taxon>
        <taxon>Kitasatosporales</taxon>
        <taxon>Streptomycetaceae</taxon>
        <taxon>Streptomyces</taxon>
    </lineage>
</organism>
<gene>
    <name evidence="1" type="ORF">GCM10010251_68600</name>
</gene>
<dbReference type="RefSeq" id="WP_189941772.1">
    <property type="nucleotide sequence ID" value="NZ_BMSX01000019.1"/>
</dbReference>
<evidence type="ECO:0000313" key="2">
    <source>
        <dbReference type="Proteomes" id="UP000658320"/>
    </source>
</evidence>
<comment type="caution">
    <text evidence="1">The sequence shown here is derived from an EMBL/GenBank/DDBJ whole genome shotgun (WGS) entry which is preliminary data.</text>
</comment>
<dbReference type="EMBL" id="BMSX01000019">
    <property type="protein sequence ID" value="GGR41976.1"/>
    <property type="molecule type" value="Genomic_DNA"/>
</dbReference>
<keyword evidence="2" id="KW-1185">Reference proteome</keyword>
<protein>
    <submittedName>
        <fullName evidence="1">Uncharacterized protein</fullName>
    </submittedName>
</protein>
<proteinExistence type="predicted"/>
<sequence length="161" mass="17137">MGGIFYGDPGGGLLGQLQRNEYLRYSRDIARRLDRVMVLTGTASAISVLALRDVAAARGTVLPGTRGQVYDTLALTEDNELTLALKTLGWKLTYPSTCRVTNGDHAQLARPVAAAYALAARRTGQPAPLRAHRHHPALLGDTRLTAGQRPIAVNNPAAAGN</sequence>
<reference evidence="1" key="1">
    <citation type="journal article" date="2014" name="Int. J. Syst. Evol. Microbiol.">
        <title>Complete genome sequence of Corynebacterium casei LMG S-19264T (=DSM 44701T), isolated from a smear-ripened cheese.</title>
        <authorList>
            <consortium name="US DOE Joint Genome Institute (JGI-PGF)"/>
            <person name="Walter F."/>
            <person name="Albersmeier A."/>
            <person name="Kalinowski J."/>
            <person name="Ruckert C."/>
        </authorList>
    </citation>
    <scope>NUCLEOTIDE SEQUENCE</scope>
    <source>
        <strain evidence="1">JCM 4346</strain>
    </source>
</reference>
<name>A0A918FJD9_9ACTN</name>
<evidence type="ECO:0000313" key="1">
    <source>
        <dbReference type="EMBL" id="GGR41976.1"/>
    </source>
</evidence>
<dbReference type="Proteomes" id="UP000658320">
    <property type="component" value="Unassembled WGS sequence"/>
</dbReference>
<accession>A0A918FJD9</accession>
<reference evidence="1" key="2">
    <citation type="submission" date="2020-09" db="EMBL/GenBank/DDBJ databases">
        <authorList>
            <person name="Sun Q."/>
            <person name="Ohkuma M."/>
        </authorList>
    </citation>
    <scope>NUCLEOTIDE SEQUENCE</scope>
    <source>
        <strain evidence="1">JCM 4346</strain>
    </source>
</reference>
<dbReference type="AlphaFoldDB" id="A0A918FJD9"/>